<dbReference type="Gene3D" id="3.40.30.10">
    <property type="entry name" value="Glutaredoxin"/>
    <property type="match status" value="1"/>
</dbReference>
<sequence>MAPSGFKRTRPYAFVDPRRLAFTWSRQKNDIDLPTNLIMFTGDNCDHCDEMEPNLVKLEKEFNLKIARLNVWRSQINFKLFEKLDPSQKCGGLPYFYNTKTKQRICGATTFGNLRAWARDKPCNMFFYVPSKSKETTEENKSVGLLGRVSGKLNSMKEEGKEGVKRKVEEKLEERKGTDKIKREEGEGEKVEVKQ</sequence>
<protein>
    <recommendedName>
        <fullName evidence="4">Thioredoxin domain-containing protein</fullName>
    </recommendedName>
</protein>
<dbReference type="Proteomes" id="UP001162640">
    <property type="component" value="Unassembled WGS sequence"/>
</dbReference>
<proteinExistence type="predicted"/>
<comment type="caution">
    <text evidence="2">The sequence shown here is derived from an EMBL/GenBank/DDBJ whole genome shotgun (WGS) entry which is preliminary data.</text>
</comment>
<organism evidence="2 3">
    <name type="scientific">Triparma laevis f. inornata</name>
    <dbReference type="NCBI Taxonomy" id="1714386"/>
    <lineage>
        <taxon>Eukaryota</taxon>
        <taxon>Sar</taxon>
        <taxon>Stramenopiles</taxon>
        <taxon>Ochrophyta</taxon>
        <taxon>Bolidophyceae</taxon>
        <taxon>Parmales</taxon>
        <taxon>Triparmaceae</taxon>
        <taxon>Triparma</taxon>
    </lineage>
</organism>
<gene>
    <name evidence="2" type="ORF">TL16_g01450</name>
</gene>
<dbReference type="EMBL" id="BLQM01000032">
    <property type="protein sequence ID" value="GMH53417.1"/>
    <property type="molecule type" value="Genomic_DNA"/>
</dbReference>
<name>A0A9W7DSQ4_9STRA</name>
<feature type="region of interest" description="Disordered" evidence="1">
    <location>
        <begin position="154"/>
        <end position="195"/>
    </location>
</feature>
<dbReference type="SUPFAM" id="SSF52833">
    <property type="entry name" value="Thioredoxin-like"/>
    <property type="match status" value="1"/>
</dbReference>
<dbReference type="AlphaFoldDB" id="A0A9W7DSQ4"/>
<reference evidence="3" key="1">
    <citation type="journal article" date="2023" name="Commun. Biol.">
        <title>Genome analysis of Parmales, the sister group of diatoms, reveals the evolutionary specialization of diatoms from phago-mixotrophs to photoautotrophs.</title>
        <authorList>
            <person name="Ban H."/>
            <person name="Sato S."/>
            <person name="Yoshikawa S."/>
            <person name="Yamada K."/>
            <person name="Nakamura Y."/>
            <person name="Ichinomiya M."/>
            <person name="Sato N."/>
            <person name="Blanc-Mathieu R."/>
            <person name="Endo H."/>
            <person name="Kuwata A."/>
            <person name="Ogata H."/>
        </authorList>
    </citation>
    <scope>NUCLEOTIDE SEQUENCE [LARGE SCALE GENOMIC DNA]</scope>
</reference>
<evidence type="ECO:0000256" key="1">
    <source>
        <dbReference type="SAM" id="MobiDB-lite"/>
    </source>
</evidence>
<evidence type="ECO:0000313" key="3">
    <source>
        <dbReference type="Proteomes" id="UP001162640"/>
    </source>
</evidence>
<feature type="compositionally biased region" description="Basic and acidic residues" evidence="1">
    <location>
        <begin position="155"/>
        <end position="195"/>
    </location>
</feature>
<accession>A0A9W7DSQ4</accession>
<dbReference type="InterPro" id="IPR036249">
    <property type="entry name" value="Thioredoxin-like_sf"/>
</dbReference>
<evidence type="ECO:0008006" key="4">
    <source>
        <dbReference type="Google" id="ProtNLM"/>
    </source>
</evidence>
<evidence type="ECO:0000313" key="2">
    <source>
        <dbReference type="EMBL" id="GMH53417.1"/>
    </source>
</evidence>